<dbReference type="GO" id="GO:0003700">
    <property type="term" value="F:DNA-binding transcription factor activity"/>
    <property type="evidence" value="ECO:0007669"/>
    <property type="project" value="InterPro"/>
</dbReference>
<evidence type="ECO:0000259" key="4">
    <source>
        <dbReference type="PROSITE" id="PS50949"/>
    </source>
</evidence>
<gene>
    <name evidence="5" type="ORF">SUH3_13925</name>
</gene>
<dbReference type="PANTHER" id="PTHR44846">
    <property type="entry name" value="MANNOSYL-D-GLYCERATE TRANSPORT/METABOLISM SYSTEM REPRESSOR MNGR-RELATED"/>
    <property type="match status" value="1"/>
</dbReference>
<dbReference type="CDD" id="cd07377">
    <property type="entry name" value="WHTH_GntR"/>
    <property type="match status" value="1"/>
</dbReference>
<dbReference type="GO" id="GO:0003677">
    <property type="term" value="F:DNA binding"/>
    <property type="evidence" value="ECO:0007669"/>
    <property type="project" value="UniProtKB-KW"/>
</dbReference>
<comment type="caution">
    <text evidence="5">The sequence shown here is derived from an EMBL/GenBank/DDBJ whole genome shotgun (WGS) entry which is preliminary data.</text>
</comment>
<feature type="domain" description="HTH gntR-type" evidence="4">
    <location>
        <begin position="4"/>
        <end position="72"/>
    </location>
</feature>
<evidence type="ECO:0000256" key="1">
    <source>
        <dbReference type="ARBA" id="ARBA00023015"/>
    </source>
</evidence>
<dbReference type="Proteomes" id="UP000027746">
    <property type="component" value="Unassembled WGS sequence"/>
</dbReference>
<dbReference type="GeneID" id="68869233"/>
<dbReference type="Pfam" id="PF07702">
    <property type="entry name" value="UTRA"/>
    <property type="match status" value="1"/>
</dbReference>
<evidence type="ECO:0000313" key="6">
    <source>
        <dbReference type="Proteomes" id="UP000027746"/>
    </source>
</evidence>
<dbReference type="Gene3D" id="1.10.10.10">
    <property type="entry name" value="Winged helix-like DNA-binding domain superfamily/Winged helix DNA-binding domain"/>
    <property type="match status" value="1"/>
</dbReference>
<protein>
    <submittedName>
        <fullName evidence="5">GntR family transcriptional regulator</fullName>
    </submittedName>
</protein>
<dbReference type="InterPro" id="IPR012702">
    <property type="entry name" value="CP_lyase_PhnF"/>
</dbReference>
<keyword evidence="3" id="KW-0804">Transcription</keyword>
<dbReference type="OrthoDB" id="9800645at2"/>
<keyword evidence="6" id="KW-1185">Reference proteome</keyword>
<reference evidence="5 6" key="1">
    <citation type="submission" date="2014-01" db="EMBL/GenBank/DDBJ databases">
        <title>Sulfitobacter sp. H3 (MCCC 1A00686) Genome Sequencing.</title>
        <authorList>
            <person name="Lai Q."/>
            <person name="Hong Z."/>
        </authorList>
    </citation>
    <scope>NUCLEOTIDE SEQUENCE [LARGE SCALE GENOMIC DNA]</scope>
    <source>
        <strain evidence="5 6">H3</strain>
    </source>
</reference>
<evidence type="ECO:0000313" key="5">
    <source>
        <dbReference type="EMBL" id="KEJ96454.1"/>
    </source>
</evidence>
<dbReference type="InterPro" id="IPR050679">
    <property type="entry name" value="Bact_HTH_transcr_reg"/>
</dbReference>
<sequence>MARTPIWKSIATHLRDEIAAGQFAQGDKLPTEAALAARFGVNRHTVRHALGALAEEGVVYARRGAGVFVTQVPTDYPIGKRVRFHQNLTLAGRVPAKEILSLETRTVTAAEARALKLQAGAMVHDYQGLSLADGQPVGLVRSAFPAARFPDLPADLHELRSITAALLRGGVADYTRASTRLKAKLATATQALHLRIAEGAPVLHAISINVDVEGVPVEFGNTWFAGDRITLTLEGE</sequence>
<dbReference type="PROSITE" id="PS50949">
    <property type="entry name" value="HTH_GNTR"/>
    <property type="match status" value="1"/>
</dbReference>
<evidence type="ECO:0000256" key="2">
    <source>
        <dbReference type="ARBA" id="ARBA00023125"/>
    </source>
</evidence>
<dbReference type="AlphaFoldDB" id="A0A073J3A2"/>
<evidence type="ECO:0000256" key="3">
    <source>
        <dbReference type="ARBA" id="ARBA00023163"/>
    </source>
</evidence>
<proteinExistence type="predicted"/>
<dbReference type="SUPFAM" id="SSF64288">
    <property type="entry name" value="Chorismate lyase-like"/>
    <property type="match status" value="1"/>
</dbReference>
<dbReference type="RefSeq" id="WP_037923808.1">
    <property type="nucleotide sequence ID" value="NZ_CP054599.1"/>
</dbReference>
<organism evidence="5 6">
    <name type="scientific">Pseudosulfitobacter pseudonitzschiae</name>
    <dbReference type="NCBI Taxonomy" id="1402135"/>
    <lineage>
        <taxon>Bacteria</taxon>
        <taxon>Pseudomonadati</taxon>
        <taxon>Pseudomonadota</taxon>
        <taxon>Alphaproteobacteria</taxon>
        <taxon>Rhodobacterales</taxon>
        <taxon>Roseobacteraceae</taxon>
        <taxon>Pseudosulfitobacter</taxon>
    </lineage>
</organism>
<dbReference type="SMART" id="SM00345">
    <property type="entry name" value="HTH_GNTR"/>
    <property type="match status" value="1"/>
</dbReference>
<dbReference type="GO" id="GO:0045892">
    <property type="term" value="P:negative regulation of DNA-templated transcription"/>
    <property type="evidence" value="ECO:0007669"/>
    <property type="project" value="TreeGrafter"/>
</dbReference>
<keyword evidence="2" id="KW-0238">DNA-binding</keyword>
<dbReference type="PANTHER" id="PTHR44846:SF1">
    <property type="entry name" value="MANNOSYL-D-GLYCERATE TRANSPORT_METABOLISM SYSTEM REPRESSOR MNGR-RELATED"/>
    <property type="match status" value="1"/>
</dbReference>
<dbReference type="SMART" id="SM00866">
    <property type="entry name" value="UTRA"/>
    <property type="match status" value="1"/>
</dbReference>
<dbReference type="SUPFAM" id="SSF46785">
    <property type="entry name" value="Winged helix' DNA-binding domain"/>
    <property type="match status" value="1"/>
</dbReference>
<dbReference type="Gene3D" id="3.40.1410.10">
    <property type="entry name" value="Chorismate lyase-like"/>
    <property type="match status" value="1"/>
</dbReference>
<name>A0A073J3A2_9RHOB</name>
<dbReference type="InterPro" id="IPR011663">
    <property type="entry name" value="UTRA"/>
</dbReference>
<dbReference type="InterPro" id="IPR028978">
    <property type="entry name" value="Chorismate_lyase_/UTRA_dom_sf"/>
</dbReference>
<accession>A0A073J3A2</accession>
<dbReference type="InterPro" id="IPR000524">
    <property type="entry name" value="Tscrpt_reg_HTH_GntR"/>
</dbReference>
<dbReference type="InterPro" id="IPR036390">
    <property type="entry name" value="WH_DNA-bd_sf"/>
</dbReference>
<dbReference type="EMBL" id="JAMD01000003">
    <property type="protein sequence ID" value="KEJ96454.1"/>
    <property type="molecule type" value="Genomic_DNA"/>
</dbReference>
<dbReference type="NCBIfam" id="TIGR02325">
    <property type="entry name" value="C_P_lyase_phnF"/>
    <property type="match status" value="1"/>
</dbReference>
<dbReference type="InterPro" id="IPR036388">
    <property type="entry name" value="WH-like_DNA-bd_sf"/>
</dbReference>
<dbReference type="Pfam" id="PF00392">
    <property type="entry name" value="GntR"/>
    <property type="match status" value="1"/>
</dbReference>
<keyword evidence="1" id="KW-0805">Transcription regulation</keyword>
<dbReference type="PRINTS" id="PR00035">
    <property type="entry name" value="HTHGNTR"/>
</dbReference>